<keyword evidence="3" id="KW-1185">Reference proteome</keyword>
<dbReference type="AlphaFoldDB" id="A0A166BFQ9"/>
<feature type="region of interest" description="Disordered" evidence="1">
    <location>
        <begin position="454"/>
        <end position="515"/>
    </location>
</feature>
<name>A0A166BFQ9_9AGAM</name>
<organism evidence="2 3">
    <name type="scientific">Athelia psychrophila</name>
    <dbReference type="NCBI Taxonomy" id="1759441"/>
    <lineage>
        <taxon>Eukaryota</taxon>
        <taxon>Fungi</taxon>
        <taxon>Dikarya</taxon>
        <taxon>Basidiomycota</taxon>
        <taxon>Agaricomycotina</taxon>
        <taxon>Agaricomycetes</taxon>
        <taxon>Agaricomycetidae</taxon>
        <taxon>Atheliales</taxon>
        <taxon>Atheliaceae</taxon>
        <taxon>Athelia</taxon>
    </lineage>
</organism>
<accession>A0A166BFQ9</accession>
<protein>
    <submittedName>
        <fullName evidence="2">Uncharacterized protein</fullName>
    </submittedName>
</protein>
<dbReference type="Proteomes" id="UP000076532">
    <property type="component" value="Unassembled WGS sequence"/>
</dbReference>
<sequence length="962" mass="109204">MNETWNAAPDTGAARLLSPITPVPRQTPLPSNAAVLCTRLYRNDAIREAADLNYGEFKQMIGIQSIARRLARENLDTYTHWVKQSQTDQQNFLKAACNQFPLLDEYEGCWPITLYISRYLEHTSRWRPVSPPRDAAPLVLKPERIRHLSDPARSSGGDFKKATTLTKEKCAALAHILKRLANKHLEVGLSYLFQDEDQMRRVHRMAIREMPLLATQFEEAWPIKAYLTRYLRKKVSDTDTENLHRARAEEWGSKDRNVQKSGYQHGGSERWGDQAENDLDLASLRGDSPSQAWDRDNQSQFSSTIVGQNDSLKPLPSPPRRRMPNPPVAGPSRSAPVQDFLRSLQPSMEHYLPLFLSWGIQDEAALLSLKQWSSEEQDSFFAEKFSRFQIYAIKNGLHTLNSRSLYSALLQLSMRSVNRYGSKLNLSVWYPGAPTLPLVDKGFRSRLGGAHSLGAPPLARGTAGRMRSGHFRDDDGPSSLGALQTIHSPHRAGPHILRGKRPCDGHDESVGWSERGPYASTGNGWGDASSSAEIAPIAFAIGALHMPRPSNAAQLYNKYSRNHAIRDAADLDDDEFLQMVFLARSLAYQKLNIHAKWAKQSETAKLEFLQAARKRLPFLDEYEDAWPLTIYIRKYLERDRRRSGPLLERKSEPELKRRTRRQVSMLAREAMPKPLYFKNLSDFTRSSGTDFMKATRLDKEKCTTLVGILQRLANKHLQIGLPYSSQDEEEMCLVHDLAIREIPYLATQFEGAWPIKVYLARYLRKKEADINAEKSRQVFTEEWHNEDRSDREPDDQDAGSERRDDQKWGSLGGGSRAPENHRTRFASPISVRNNSYQRTPGPSRQAIPSIPGSAGNQSRFTSTTVVRSKSPDIVHTSDVPPRRPMSNPPVAGSARSASVQQFLGSLQPSLEKYLPLFLSWGIHDESALLSLRRWSPEEQYRFLHEKFSKFQIYVIKNGLDAL</sequence>
<reference evidence="2 3" key="1">
    <citation type="journal article" date="2016" name="Mol. Biol. Evol.">
        <title>Comparative Genomics of Early-Diverging Mushroom-Forming Fungi Provides Insights into the Origins of Lignocellulose Decay Capabilities.</title>
        <authorList>
            <person name="Nagy L.G."/>
            <person name="Riley R."/>
            <person name="Tritt A."/>
            <person name="Adam C."/>
            <person name="Daum C."/>
            <person name="Floudas D."/>
            <person name="Sun H."/>
            <person name="Yadav J.S."/>
            <person name="Pangilinan J."/>
            <person name="Larsson K.H."/>
            <person name="Matsuura K."/>
            <person name="Barry K."/>
            <person name="Labutti K."/>
            <person name="Kuo R."/>
            <person name="Ohm R.A."/>
            <person name="Bhattacharya S.S."/>
            <person name="Shirouzu T."/>
            <person name="Yoshinaga Y."/>
            <person name="Martin F.M."/>
            <person name="Grigoriev I.V."/>
            <person name="Hibbett D.S."/>
        </authorList>
    </citation>
    <scope>NUCLEOTIDE SEQUENCE [LARGE SCALE GENOMIC DNA]</scope>
    <source>
        <strain evidence="2 3">CBS 109695</strain>
    </source>
</reference>
<dbReference type="OrthoDB" id="2644894at2759"/>
<dbReference type="EMBL" id="KV417645">
    <property type="protein sequence ID" value="KZP12601.1"/>
    <property type="molecule type" value="Genomic_DNA"/>
</dbReference>
<evidence type="ECO:0000313" key="3">
    <source>
        <dbReference type="Proteomes" id="UP000076532"/>
    </source>
</evidence>
<gene>
    <name evidence="2" type="ORF">FIBSPDRAFT_936849</name>
</gene>
<feature type="compositionally biased region" description="Basic and acidic residues" evidence="1">
    <location>
        <begin position="780"/>
        <end position="791"/>
    </location>
</feature>
<evidence type="ECO:0000256" key="1">
    <source>
        <dbReference type="SAM" id="MobiDB-lite"/>
    </source>
</evidence>
<feature type="compositionally biased region" description="Basic and acidic residues" evidence="1">
    <location>
        <begin position="246"/>
        <end position="258"/>
    </location>
</feature>
<feature type="compositionally biased region" description="Basic residues" evidence="1">
    <location>
        <begin position="488"/>
        <end position="500"/>
    </location>
</feature>
<feature type="compositionally biased region" description="Polar residues" evidence="1">
    <location>
        <begin position="854"/>
        <end position="867"/>
    </location>
</feature>
<feature type="region of interest" description="Disordered" evidence="1">
    <location>
        <begin position="780"/>
        <end position="893"/>
    </location>
</feature>
<feature type="compositionally biased region" description="Polar residues" evidence="1">
    <location>
        <begin position="830"/>
        <end position="842"/>
    </location>
</feature>
<proteinExistence type="predicted"/>
<feature type="region of interest" description="Disordered" evidence="1">
    <location>
        <begin position="246"/>
        <end position="335"/>
    </location>
</feature>
<feature type="compositionally biased region" description="Polar residues" evidence="1">
    <location>
        <begin position="298"/>
        <end position="311"/>
    </location>
</feature>
<evidence type="ECO:0000313" key="2">
    <source>
        <dbReference type="EMBL" id="KZP12601.1"/>
    </source>
</evidence>